<dbReference type="InterPro" id="IPR045518">
    <property type="entry name" value="2EXR"/>
</dbReference>
<organism evidence="2 3">
    <name type="scientific">Hyaloscypha hepaticicola</name>
    <dbReference type="NCBI Taxonomy" id="2082293"/>
    <lineage>
        <taxon>Eukaryota</taxon>
        <taxon>Fungi</taxon>
        <taxon>Dikarya</taxon>
        <taxon>Ascomycota</taxon>
        <taxon>Pezizomycotina</taxon>
        <taxon>Leotiomycetes</taxon>
        <taxon>Helotiales</taxon>
        <taxon>Hyaloscyphaceae</taxon>
        <taxon>Hyaloscypha</taxon>
    </lineage>
</organism>
<accession>A0A2J6PYR2</accession>
<dbReference type="OrthoDB" id="3504576at2759"/>
<dbReference type="AlphaFoldDB" id="A0A2J6PYR2"/>
<dbReference type="PANTHER" id="PTHR35910:SF6">
    <property type="entry name" value="2EXR DOMAIN-CONTAINING PROTEIN"/>
    <property type="match status" value="1"/>
</dbReference>
<reference evidence="2 3" key="1">
    <citation type="submission" date="2016-05" db="EMBL/GenBank/DDBJ databases">
        <title>A degradative enzymes factory behind the ericoid mycorrhizal symbiosis.</title>
        <authorList>
            <consortium name="DOE Joint Genome Institute"/>
            <person name="Martino E."/>
            <person name="Morin E."/>
            <person name="Grelet G."/>
            <person name="Kuo A."/>
            <person name="Kohler A."/>
            <person name="Daghino S."/>
            <person name="Barry K."/>
            <person name="Choi C."/>
            <person name="Cichocki N."/>
            <person name="Clum A."/>
            <person name="Copeland A."/>
            <person name="Hainaut M."/>
            <person name="Haridas S."/>
            <person name="Labutti K."/>
            <person name="Lindquist E."/>
            <person name="Lipzen A."/>
            <person name="Khouja H.-R."/>
            <person name="Murat C."/>
            <person name="Ohm R."/>
            <person name="Olson A."/>
            <person name="Spatafora J."/>
            <person name="Veneault-Fourrey C."/>
            <person name="Henrissat B."/>
            <person name="Grigoriev I."/>
            <person name="Martin F."/>
            <person name="Perotto S."/>
        </authorList>
    </citation>
    <scope>NUCLEOTIDE SEQUENCE [LARGE SCALE GENOMIC DNA]</scope>
    <source>
        <strain evidence="2 3">UAMH 7357</strain>
    </source>
</reference>
<sequence length="305" mass="35505">MDSSDLPTIERIQHLARSILGCSELFSTEIECYNSVITPIIRLQKMQASANEIKSLTQGLLEGSARQPRSFSLFPMLPVELRLKIWKLALPGPRIVEVYLDRVVPDLDRSYYHEDILRVNTPPPALMHVNWESRSIAFEKYWLRLGNAEVKDDFTRIDPAEDTIFIPWPILDCGEIFIDRLINGTAWSEEARNAVRSMAVDERTWRELSGPSNFIYFENLEKYTLVAHESYDICWEGWRKPNTDLCFVDLDDEEEIEELHCNVESRMRDENRDYNRQWELPVIEVKVAARGGRNAVSISDFIIQH</sequence>
<keyword evidence="3" id="KW-1185">Reference proteome</keyword>
<evidence type="ECO:0000259" key="1">
    <source>
        <dbReference type="Pfam" id="PF20150"/>
    </source>
</evidence>
<proteinExistence type="predicted"/>
<dbReference type="Proteomes" id="UP000235672">
    <property type="component" value="Unassembled WGS sequence"/>
</dbReference>
<feature type="domain" description="2EXR" evidence="1">
    <location>
        <begin position="71"/>
        <end position="164"/>
    </location>
</feature>
<name>A0A2J6PYR2_9HELO</name>
<evidence type="ECO:0000313" key="3">
    <source>
        <dbReference type="Proteomes" id="UP000235672"/>
    </source>
</evidence>
<evidence type="ECO:0000313" key="2">
    <source>
        <dbReference type="EMBL" id="PMD19158.1"/>
    </source>
</evidence>
<dbReference type="EMBL" id="KZ613490">
    <property type="protein sequence ID" value="PMD19158.1"/>
    <property type="molecule type" value="Genomic_DNA"/>
</dbReference>
<protein>
    <recommendedName>
        <fullName evidence="1">2EXR domain-containing protein</fullName>
    </recommendedName>
</protein>
<gene>
    <name evidence="2" type="ORF">NA56DRAFT_647251</name>
</gene>
<dbReference type="PANTHER" id="PTHR35910">
    <property type="entry name" value="2EXR DOMAIN-CONTAINING PROTEIN"/>
    <property type="match status" value="1"/>
</dbReference>
<dbReference type="Pfam" id="PF20150">
    <property type="entry name" value="2EXR"/>
    <property type="match status" value="1"/>
</dbReference>